<comment type="caution">
    <text evidence="14">The sequence shown here is derived from an EMBL/GenBank/DDBJ whole genome shotgun (WGS) entry which is preliminary data.</text>
</comment>
<dbReference type="PANTHER" id="PTHR12497">
    <property type="entry name" value="TAZ PROTEIN TAFAZZIN"/>
    <property type="match status" value="1"/>
</dbReference>
<evidence type="ECO:0000256" key="2">
    <source>
        <dbReference type="ARBA" id="ARBA00010524"/>
    </source>
</evidence>
<dbReference type="GO" id="GO:0047184">
    <property type="term" value="F:1-acylglycerophosphocholine O-acyltransferase activity"/>
    <property type="evidence" value="ECO:0007669"/>
    <property type="project" value="TreeGrafter"/>
</dbReference>
<keyword evidence="15" id="KW-1185">Reference proteome</keyword>
<dbReference type="GO" id="GO:0005743">
    <property type="term" value="C:mitochondrial inner membrane"/>
    <property type="evidence" value="ECO:0007669"/>
    <property type="project" value="UniProtKB-SubCell"/>
</dbReference>
<dbReference type="GO" id="GO:0005741">
    <property type="term" value="C:mitochondrial outer membrane"/>
    <property type="evidence" value="ECO:0007669"/>
    <property type="project" value="UniProtKB-SubCell"/>
</dbReference>
<evidence type="ECO:0000256" key="6">
    <source>
        <dbReference type="ARBA" id="ARBA00023098"/>
    </source>
</evidence>
<dbReference type="Proteomes" id="UP000038010">
    <property type="component" value="Unassembled WGS sequence"/>
</dbReference>
<protein>
    <submittedName>
        <fullName evidence="14">Lysophosphatidylcholine acyltransferase</fullName>
    </submittedName>
</protein>
<dbReference type="STRING" id="1664694.A0A0N1HSQ7"/>
<keyword evidence="3 14" id="KW-0808">Transferase</keyword>
<dbReference type="PANTHER" id="PTHR12497:SF0">
    <property type="entry name" value="TAFAZZIN"/>
    <property type="match status" value="1"/>
</dbReference>
<evidence type="ECO:0000256" key="12">
    <source>
        <dbReference type="SAM" id="MobiDB-lite"/>
    </source>
</evidence>
<keyword evidence="9 14" id="KW-0012">Acyltransferase</keyword>
<dbReference type="SUPFAM" id="SSF69593">
    <property type="entry name" value="Glycerol-3-phosphate (1)-acyltransferase"/>
    <property type="match status" value="1"/>
</dbReference>
<dbReference type="OrthoDB" id="193467at2759"/>
<comment type="similarity">
    <text evidence="2">Belongs to the taffazin family.</text>
</comment>
<name>A0A0N1HSQ7_9EURO</name>
<feature type="region of interest" description="Disordered" evidence="12">
    <location>
        <begin position="1"/>
        <end position="20"/>
    </location>
</feature>
<dbReference type="GeneID" id="28737235"/>
<dbReference type="EMBL" id="LFJN01000015">
    <property type="protein sequence ID" value="KPI39316.1"/>
    <property type="molecule type" value="Genomic_DNA"/>
</dbReference>
<dbReference type="SMART" id="SM00563">
    <property type="entry name" value="PlsC"/>
    <property type="match status" value="1"/>
</dbReference>
<evidence type="ECO:0000259" key="13">
    <source>
        <dbReference type="SMART" id="SM00563"/>
    </source>
</evidence>
<keyword evidence="8" id="KW-0472">Membrane</keyword>
<feature type="compositionally biased region" description="Polar residues" evidence="12">
    <location>
        <begin position="354"/>
        <end position="379"/>
    </location>
</feature>
<feature type="compositionally biased region" description="Basic and acidic residues" evidence="12">
    <location>
        <begin position="435"/>
        <end position="464"/>
    </location>
</feature>
<organism evidence="14 15">
    <name type="scientific">Cyphellophora attinorum</name>
    <dbReference type="NCBI Taxonomy" id="1664694"/>
    <lineage>
        <taxon>Eukaryota</taxon>
        <taxon>Fungi</taxon>
        <taxon>Dikarya</taxon>
        <taxon>Ascomycota</taxon>
        <taxon>Pezizomycotina</taxon>
        <taxon>Eurotiomycetes</taxon>
        <taxon>Chaetothyriomycetidae</taxon>
        <taxon>Chaetothyriales</taxon>
        <taxon>Cyphellophoraceae</taxon>
        <taxon>Cyphellophora</taxon>
    </lineage>
</organism>
<gene>
    <name evidence="14" type="ORF">AB675_5166</name>
</gene>
<keyword evidence="4" id="KW-1000">Mitochondrion outer membrane</keyword>
<evidence type="ECO:0000256" key="10">
    <source>
        <dbReference type="ARBA" id="ARBA00024323"/>
    </source>
</evidence>
<dbReference type="InterPro" id="IPR002123">
    <property type="entry name" value="Plipid/glycerol_acylTrfase"/>
</dbReference>
<dbReference type="GO" id="GO:0035965">
    <property type="term" value="P:cardiolipin acyl-chain remodeling"/>
    <property type="evidence" value="ECO:0007669"/>
    <property type="project" value="TreeGrafter"/>
</dbReference>
<evidence type="ECO:0000256" key="3">
    <source>
        <dbReference type="ARBA" id="ARBA00022679"/>
    </source>
</evidence>
<dbReference type="InterPro" id="IPR000872">
    <property type="entry name" value="Tafazzin"/>
</dbReference>
<evidence type="ECO:0000256" key="5">
    <source>
        <dbReference type="ARBA" id="ARBA00022792"/>
    </source>
</evidence>
<feature type="domain" description="Phospholipid/glycerol acyltransferase" evidence="13">
    <location>
        <begin position="78"/>
        <end position="262"/>
    </location>
</feature>
<evidence type="ECO:0000256" key="4">
    <source>
        <dbReference type="ARBA" id="ARBA00022787"/>
    </source>
</evidence>
<comment type="subcellular location">
    <subcellularLocation>
        <location evidence="1">Mitochondrion inner membrane</location>
        <topology evidence="1">Peripheral membrane protein</topology>
        <orientation evidence="1">Intermembrane side</orientation>
    </subcellularLocation>
    <subcellularLocation>
        <location evidence="10">Mitochondrion outer membrane</location>
        <topology evidence="10">Peripheral membrane protein</topology>
        <orientation evidence="10">Intermembrane side</orientation>
    </subcellularLocation>
</comment>
<sequence length="471" mass="52975">MTASESGDAPPHPSTGIAPNLEQPSLFWRTASQATLLGTATLCRLFLYGLNKTEVHGFPAFYELLRSRDDPTKRERGLLTVSNHVSVMDDPIIWGTLPLSGHRFGAPQRIRWGFGSHDICFTAAFRSQFFTLGQVLPTHRSAHSQFGGPYQYTMTEAIRLLSPIQAPLAFKRSGRRCPIRHVDPFSDLPLAPHYPSYPADERNYLAPSRYASNNFAWVHIFPEGMIHQSENYDMRYFKWGIARLILEPPVCPDVVPMWIEGTDQVMHESREFPRFIPRAFKRISVTFGAKVDTDARFGDLRARWEGLERRSKGVKDANPSSTISFLRPGSGSSLFSFSSLKSLLWRIPLTPAGTTLASNSTQSDRSTEPTSEQAEQNHLNIGLPLPNLDKTPRLQQEIEALWEETAFRVREEVLKLRRARGWPDEDPKASAAETWAREGKVVEERKASGIRSGREGGKAKRMEDGSWVGGP</sequence>
<dbReference type="RefSeq" id="XP_017999279.1">
    <property type="nucleotide sequence ID" value="XM_018145355.1"/>
</dbReference>
<dbReference type="PRINTS" id="PR00979">
    <property type="entry name" value="TAFAZZIN"/>
</dbReference>
<dbReference type="Pfam" id="PF01553">
    <property type="entry name" value="Acyltransferase"/>
    <property type="match status" value="1"/>
</dbReference>
<keyword evidence="7" id="KW-0496">Mitochondrion</keyword>
<keyword evidence="6" id="KW-0443">Lipid metabolism</keyword>
<accession>A0A0N1HSQ7</accession>
<feature type="region of interest" description="Disordered" evidence="12">
    <location>
        <begin position="354"/>
        <end position="388"/>
    </location>
</feature>
<evidence type="ECO:0000256" key="1">
    <source>
        <dbReference type="ARBA" id="ARBA00004137"/>
    </source>
</evidence>
<feature type="region of interest" description="Disordered" evidence="12">
    <location>
        <begin position="422"/>
        <end position="471"/>
    </location>
</feature>
<comment type="catalytic activity">
    <reaction evidence="11">
        <text>1'-[1,2-diacyl-sn-glycero-3-phospho],3'-[1-acyl-sn-glycero-3-phospho]-glycerol + a 1,2-diacyl-sn-glycero-3-phosphocholine = a cardiolipin + a 1-acyl-sn-glycero-3-phosphocholine</text>
        <dbReference type="Rhea" id="RHEA:33731"/>
        <dbReference type="ChEBI" id="CHEBI:57643"/>
        <dbReference type="ChEBI" id="CHEBI:58168"/>
        <dbReference type="ChEBI" id="CHEBI:62237"/>
        <dbReference type="ChEBI" id="CHEBI:64743"/>
    </reaction>
    <physiologicalReaction direction="left-to-right" evidence="11">
        <dbReference type="Rhea" id="RHEA:33732"/>
    </physiologicalReaction>
    <physiologicalReaction direction="right-to-left" evidence="11">
        <dbReference type="Rhea" id="RHEA:33733"/>
    </physiologicalReaction>
</comment>
<dbReference type="VEuPathDB" id="FungiDB:AB675_5166"/>
<proteinExistence type="inferred from homology"/>
<reference evidence="14 15" key="1">
    <citation type="submission" date="2015-06" db="EMBL/GenBank/DDBJ databases">
        <title>Draft genome of the ant-associated black yeast Phialophora attae CBS 131958.</title>
        <authorList>
            <person name="Moreno L.F."/>
            <person name="Stielow B.J."/>
            <person name="de Hoog S."/>
            <person name="Vicente V.A."/>
            <person name="Weiss V.A."/>
            <person name="de Vries M."/>
            <person name="Cruz L.M."/>
            <person name="Souza E.M."/>
        </authorList>
    </citation>
    <scope>NUCLEOTIDE SEQUENCE [LARGE SCALE GENOMIC DNA]</scope>
    <source>
        <strain evidence="14 15">CBS 131958</strain>
    </source>
</reference>
<keyword evidence="5" id="KW-0999">Mitochondrion inner membrane</keyword>
<dbReference type="GO" id="GO:0007007">
    <property type="term" value="P:inner mitochondrial membrane organization"/>
    <property type="evidence" value="ECO:0007669"/>
    <property type="project" value="TreeGrafter"/>
</dbReference>
<evidence type="ECO:0000256" key="8">
    <source>
        <dbReference type="ARBA" id="ARBA00023136"/>
    </source>
</evidence>
<evidence type="ECO:0000313" key="15">
    <source>
        <dbReference type="Proteomes" id="UP000038010"/>
    </source>
</evidence>
<evidence type="ECO:0000256" key="7">
    <source>
        <dbReference type="ARBA" id="ARBA00023128"/>
    </source>
</evidence>
<dbReference type="AlphaFoldDB" id="A0A0N1HSQ7"/>
<evidence type="ECO:0000256" key="11">
    <source>
        <dbReference type="ARBA" id="ARBA00047906"/>
    </source>
</evidence>
<evidence type="ECO:0000256" key="9">
    <source>
        <dbReference type="ARBA" id="ARBA00023315"/>
    </source>
</evidence>
<dbReference type="CDD" id="cd07989">
    <property type="entry name" value="LPLAT_AGPAT-like"/>
    <property type="match status" value="1"/>
</dbReference>
<evidence type="ECO:0000313" key="14">
    <source>
        <dbReference type="EMBL" id="KPI39316.1"/>
    </source>
</evidence>